<dbReference type="GO" id="GO:0005634">
    <property type="term" value="C:nucleus"/>
    <property type="evidence" value="ECO:0007669"/>
    <property type="project" value="TreeGrafter"/>
</dbReference>
<evidence type="ECO:0000313" key="9">
    <source>
        <dbReference type="Proteomes" id="UP000820818"/>
    </source>
</evidence>
<evidence type="ECO:0000256" key="6">
    <source>
        <dbReference type="PROSITE-ProRule" id="PRU00175"/>
    </source>
</evidence>
<dbReference type="SMART" id="SM00184">
    <property type="entry name" value="RING"/>
    <property type="match status" value="1"/>
</dbReference>
<dbReference type="GO" id="GO:0070936">
    <property type="term" value="P:protein K48-linked ubiquitination"/>
    <property type="evidence" value="ECO:0007669"/>
    <property type="project" value="TreeGrafter"/>
</dbReference>
<keyword evidence="1" id="KW-0808">Transferase</keyword>
<evidence type="ECO:0000256" key="5">
    <source>
        <dbReference type="ARBA" id="ARBA00022833"/>
    </source>
</evidence>
<dbReference type="Pfam" id="PF00097">
    <property type="entry name" value="zf-C3HC4"/>
    <property type="match status" value="1"/>
</dbReference>
<dbReference type="GO" id="GO:0035861">
    <property type="term" value="C:site of double-strand break"/>
    <property type="evidence" value="ECO:0007669"/>
    <property type="project" value="TreeGrafter"/>
</dbReference>
<accession>A0AAD5KFA2</accession>
<protein>
    <recommendedName>
        <fullName evidence="7">RING-type domain-containing protein</fullName>
    </recommendedName>
</protein>
<evidence type="ECO:0000256" key="1">
    <source>
        <dbReference type="ARBA" id="ARBA00022679"/>
    </source>
</evidence>
<dbReference type="GO" id="GO:0006511">
    <property type="term" value="P:ubiquitin-dependent protein catabolic process"/>
    <property type="evidence" value="ECO:0007669"/>
    <property type="project" value="TreeGrafter"/>
</dbReference>
<dbReference type="GO" id="GO:0061630">
    <property type="term" value="F:ubiquitin protein ligase activity"/>
    <property type="evidence" value="ECO:0007669"/>
    <property type="project" value="TreeGrafter"/>
</dbReference>
<keyword evidence="5" id="KW-0862">Zinc</keyword>
<proteinExistence type="predicted"/>
<organism evidence="8 9">
    <name type="scientific">Daphnia sinensis</name>
    <dbReference type="NCBI Taxonomy" id="1820382"/>
    <lineage>
        <taxon>Eukaryota</taxon>
        <taxon>Metazoa</taxon>
        <taxon>Ecdysozoa</taxon>
        <taxon>Arthropoda</taxon>
        <taxon>Crustacea</taxon>
        <taxon>Branchiopoda</taxon>
        <taxon>Diplostraca</taxon>
        <taxon>Cladocera</taxon>
        <taxon>Anomopoda</taxon>
        <taxon>Daphniidae</taxon>
        <taxon>Daphnia</taxon>
        <taxon>Daphnia similis group</taxon>
    </lineage>
</organism>
<evidence type="ECO:0000256" key="2">
    <source>
        <dbReference type="ARBA" id="ARBA00022723"/>
    </source>
</evidence>
<dbReference type="Proteomes" id="UP000820818">
    <property type="component" value="Unassembled WGS sequence"/>
</dbReference>
<dbReference type="GO" id="GO:0005829">
    <property type="term" value="C:cytosol"/>
    <property type="evidence" value="ECO:0007669"/>
    <property type="project" value="TreeGrafter"/>
</dbReference>
<dbReference type="SUPFAM" id="SSF57850">
    <property type="entry name" value="RING/U-box"/>
    <property type="match status" value="1"/>
</dbReference>
<sequence length="354" mass="41162">MEKQQCDKKKTPKMPKLEETVLMLKEKGEKNKRELCLLKDQCLVTMEYQCHLLTCLNDLRCQQIAELQERLDFFRMNLGQIRQQLIFAKNRLEQDGNFDNHALPRQCQLQHDILDRLALELRCGICSEIMVFATTLNCMHTFCQYCVAQWKNESPAAGCPVCREPTTSEKRNFLVDNIIAIMVSLNSEDEKFSRKELLKQHEVLHRNLLAAGIRTPESNNPFYRITDRGLVLGEMQNDDLSTNTEASESLPMITRNFVQNTTQTRGRHDNRRRNHYARLLVNIGRRRISRNSQHTMSVDIFCSVSYTDKTFRASTNYFYVPVRLAILKSVELLTSVSSHPRVSYLQGSVKLLWP</sequence>
<name>A0AAD5KFA2_9CRUS</name>
<dbReference type="PROSITE" id="PS00518">
    <property type="entry name" value="ZF_RING_1"/>
    <property type="match status" value="1"/>
</dbReference>
<dbReference type="EMBL" id="WJBH02000112">
    <property type="protein sequence ID" value="KAI9550614.1"/>
    <property type="molecule type" value="Genomic_DNA"/>
</dbReference>
<evidence type="ECO:0000259" key="7">
    <source>
        <dbReference type="PROSITE" id="PS50089"/>
    </source>
</evidence>
<dbReference type="InterPro" id="IPR018957">
    <property type="entry name" value="Znf_C3HC4_RING-type"/>
</dbReference>
<dbReference type="AlphaFoldDB" id="A0AAD5KFA2"/>
<dbReference type="PANTHER" id="PTHR15067:SF4">
    <property type="entry name" value="E3 UBIQUITIN-PROTEIN LIGASE RNF8"/>
    <property type="match status" value="1"/>
</dbReference>
<keyword evidence="3 6" id="KW-0863">Zinc-finger</keyword>
<keyword evidence="2" id="KW-0479">Metal-binding</keyword>
<dbReference type="GO" id="GO:0006302">
    <property type="term" value="P:double-strand break repair"/>
    <property type="evidence" value="ECO:0007669"/>
    <property type="project" value="TreeGrafter"/>
</dbReference>
<feature type="domain" description="RING-type" evidence="7">
    <location>
        <begin position="123"/>
        <end position="163"/>
    </location>
</feature>
<dbReference type="InterPro" id="IPR013083">
    <property type="entry name" value="Znf_RING/FYVE/PHD"/>
</dbReference>
<evidence type="ECO:0000313" key="8">
    <source>
        <dbReference type="EMBL" id="KAI9550614.1"/>
    </source>
</evidence>
<comment type="caution">
    <text evidence="8">The sequence shown here is derived from an EMBL/GenBank/DDBJ whole genome shotgun (WGS) entry which is preliminary data.</text>
</comment>
<dbReference type="GO" id="GO:0008270">
    <property type="term" value="F:zinc ion binding"/>
    <property type="evidence" value="ECO:0007669"/>
    <property type="project" value="UniProtKB-KW"/>
</dbReference>
<dbReference type="PANTHER" id="PTHR15067">
    <property type="entry name" value="E3 UBIQUITIN-PROTEIN LIGASE RNF8"/>
    <property type="match status" value="1"/>
</dbReference>
<evidence type="ECO:0000256" key="4">
    <source>
        <dbReference type="ARBA" id="ARBA00022786"/>
    </source>
</evidence>
<evidence type="ECO:0000256" key="3">
    <source>
        <dbReference type="ARBA" id="ARBA00022771"/>
    </source>
</evidence>
<dbReference type="InterPro" id="IPR001841">
    <property type="entry name" value="Znf_RING"/>
</dbReference>
<dbReference type="Gene3D" id="3.30.40.10">
    <property type="entry name" value="Zinc/RING finger domain, C3HC4 (zinc finger)"/>
    <property type="match status" value="1"/>
</dbReference>
<keyword evidence="9" id="KW-1185">Reference proteome</keyword>
<dbReference type="InterPro" id="IPR017907">
    <property type="entry name" value="Znf_RING_CS"/>
</dbReference>
<dbReference type="GO" id="GO:0000151">
    <property type="term" value="C:ubiquitin ligase complex"/>
    <property type="evidence" value="ECO:0007669"/>
    <property type="project" value="TreeGrafter"/>
</dbReference>
<reference evidence="8" key="1">
    <citation type="submission" date="2022-05" db="EMBL/GenBank/DDBJ databases">
        <title>A multi-omics perspective on studying reproductive biology in Daphnia sinensis.</title>
        <authorList>
            <person name="Jia J."/>
        </authorList>
    </citation>
    <scope>NUCLEOTIDE SEQUENCE</scope>
    <source>
        <strain evidence="8">WSL</strain>
    </source>
</reference>
<gene>
    <name evidence="8" type="ORF">GHT06_005420</name>
</gene>
<keyword evidence="4" id="KW-0833">Ubl conjugation pathway</keyword>
<dbReference type="GO" id="GO:0042393">
    <property type="term" value="F:histone binding"/>
    <property type="evidence" value="ECO:0007669"/>
    <property type="project" value="TreeGrafter"/>
</dbReference>
<dbReference type="PROSITE" id="PS50089">
    <property type="entry name" value="ZF_RING_2"/>
    <property type="match status" value="1"/>
</dbReference>